<dbReference type="AlphaFoldDB" id="V4RJV0"/>
<dbReference type="Gene3D" id="3.30.750.24">
    <property type="entry name" value="STAS domain"/>
    <property type="match status" value="1"/>
</dbReference>
<sequence>MEGVLHAGGTPIVTITGCVIVAIRDDLDDQSVMHLQDELVEEVARRGARGVIIDISALEIVDTFAGRMIGSMAQMARMMNARTILVGMRPAVAMTLVELGMTLVGVETALNADKAMNLIVNDLPPVALAQ</sequence>
<dbReference type="Proteomes" id="UP000017819">
    <property type="component" value="Unassembled WGS sequence"/>
</dbReference>
<dbReference type="Pfam" id="PF01740">
    <property type="entry name" value="STAS"/>
    <property type="match status" value="1"/>
</dbReference>
<dbReference type="eggNOG" id="COG1366">
    <property type="taxonomic scope" value="Bacteria"/>
</dbReference>
<evidence type="ECO:0000313" key="2">
    <source>
        <dbReference type="EMBL" id="ESR23525.1"/>
    </source>
</evidence>
<feature type="domain" description="STAS" evidence="1">
    <location>
        <begin position="17"/>
        <end position="119"/>
    </location>
</feature>
<comment type="caution">
    <text evidence="2">The sequence shown here is derived from an EMBL/GenBank/DDBJ whole genome shotgun (WGS) entry which is preliminary data.</text>
</comment>
<protein>
    <submittedName>
        <fullName evidence="2">RsbS, negative regulator of sigma-B</fullName>
    </submittedName>
</protein>
<dbReference type="PROSITE" id="PS50801">
    <property type="entry name" value="STAS"/>
    <property type="match status" value="1"/>
</dbReference>
<dbReference type="SUPFAM" id="SSF52091">
    <property type="entry name" value="SpoIIaa-like"/>
    <property type="match status" value="1"/>
</dbReference>
<evidence type="ECO:0000259" key="1">
    <source>
        <dbReference type="PROSITE" id="PS50801"/>
    </source>
</evidence>
<accession>V4RJV0</accession>
<dbReference type="InterPro" id="IPR051932">
    <property type="entry name" value="Bact_StressResp_Reg"/>
</dbReference>
<dbReference type="InterPro" id="IPR002645">
    <property type="entry name" value="STAS_dom"/>
</dbReference>
<dbReference type="PATRIC" id="fig|631454.5.peg.3554"/>
<evidence type="ECO:0000313" key="3">
    <source>
        <dbReference type="Proteomes" id="UP000017819"/>
    </source>
</evidence>
<dbReference type="PANTHER" id="PTHR33745:SF1">
    <property type="entry name" value="RSBT ANTAGONIST PROTEIN RSBS"/>
    <property type="match status" value="1"/>
</dbReference>
<gene>
    <name evidence="2" type="ORF">N177_3593</name>
</gene>
<name>V4RJV0_9HYPH</name>
<dbReference type="CDD" id="cd07041">
    <property type="entry name" value="STAS_RsbR_RsbS_like"/>
    <property type="match status" value="1"/>
</dbReference>
<keyword evidence="3" id="KW-1185">Reference proteome</keyword>
<reference evidence="2 3" key="1">
    <citation type="journal article" date="2014" name="Genome Announc.">
        <title>Draft Genome Sequence of Lutibaculum baratangense Strain AMV1T, Isolated from a Mud Volcano in Andamans, India.</title>
        <authorList>
            <person name="Singh A."/>
            <person name="Sreenivas A."/>
            <person name="Sathyanarayana Reddy G."/>
            <person name="Pinnaka A.K."/>
            <person name="Shivaji S."/>
        </authorList>
    </citation>
    <scope>NUCLEOTIDE SEQUENCE [LARGE SCALE GENOMIC DNA]</scope>
    <source>
        <strain evidence="2 3">AMV1</strain>
    </source>
</reference>
<organism evidence="2 3">
    <name type="scientific">Lutibaculum baratangense AMV1</name>
    <dbReference type="NCBI Taxonomy" id="631454"/>
    <lineage>
        <taxon>Bacteria</taxon>
        <taxon>Pseudomonadati</taxon>
        <taxon>Pseudomonadota</taxon>
        <taxon>Alphaproteobacteria</taxon>
        <taxon>Hyphomicrobiales</taxon>
        <taxon>Tepidamorphaceae</taxon>
        <taxon>Lutibaculum</taxon>
    </lineage>
</organism>
<dbReference type="STRING" id="631454.N177_3593"/>
<dbReference type="InterPro" id="IPR036513">
    <property type="entry name" value="STAS_dom_sf"/>
</dbReference>
<dbReference type="EMBL" id="AWXZ01000039">
    <property type="protein sequence ID" value="ESR23525.1"/>
    <property type="molecule type" value="Genomic_DNA"/>
</dbReference>
<proteinExistence type="predicted"/>
<dbReference type="PANTHER" id="PTHR33745">
    <property type="entry name" value="RSBT ANTAGONIST PROTEIN RSBS-RELATED"/>
    <property type="match status" value="1"/>
</dbReference>